<accession>A0AAN9AVM4</accession>
<protein>
    <submittedName>
        <fullName evidence="3">Uncharacterized protein</fullName>
    </submittedName>
</protein>
<keyword evidence="4" id="KW-1185">Reference proteome</keyword>
<evidence type="ECO:0000256" key="1">
    <source>
        <dbReference type="SAM" id="MobiDB-lite"/>
    </source>
</evidence>
<evidence type="ECO:0000256" key="2">
    <source>
        <dbReference type="SAM" id="Phobius"/>
    </source>
</evidence>
<keyword evidence="2" id="KW-0812">Transmembrane</keyword>
<dbReference type="EMBL" id="JBAMIC010000019">
    <property type="protein sequence ID" value="KAK7094121.1"/>
    <property type="molecule type" value="Genomic_DNA"/>
</dbReference>
<keyword evidence="2" id="KW-0472">Membrane</keyword>
<evidence type="ECO:0000313" key="3">
    <source>
        <dbReference type="EMBL" id="KAK7094121.1"/>
    </source>
</evidence>
<organism evidence="3 4">
    <name type="scientific">Littorina saxatilis</name>
    <dbReference type="NCBI Taxonomy" id="31220"/>
    <lineage>
        <taxon>Eukaryota</taxon>
        <taxon>Metazoa</taxon>
        <taxon>Spiralia</taxon>
        <taxon>Lophotrochozoa</taxon>
        <taxon>Mollusca</taxon>
        <taxon>Gastropoda</taxon>
        <taxon>Caenogastropoda</taxon>
        <taxon>Littorinimorpha</taxon>
        <taxon>Littorinoidea</taxon>
        <taxon>Littorinidae</taxon>
        <taxon>Littorina</taxon>
    </lineage>
</organism>
<keyword evidence="2" id="KW-1133">Transmembrane helix</keyword>
<name>A0AAN9AVM4_9CAEN</name>
<proteinExistence type="predicted"/>
<feature type="region of interest" description="Disordered" evidence="1">
    <location>
        <begin position="190"/>
        <end position="213"/>
    </location>
</feature>
<dbReference type="Proteomes" id="UP001374579">
    <property type="component" value="Unassembled WGS sequence"/>
</dbReference>
<reference evidence="3 4" key="1">
    <citation type="submission" date="2024-02" db="EMBL/GenBank/DDBJ databases">
        <title>Chromosome-scale genome assembly of the rough periwinkle Littorina saxatilis.</title>
        <authorList>
            <person name="De Jode A."/>
            <person name="Faria R."/>
            <person name="Formenti G."/>
            <person name="Sims Y."/>
            <person name="Smith T.P."/>
            <person name="Tracey A."/>
            <person name="Wood J.M.D."/>
            <person name="Zagrodzka Z.B."/>
            <person name="Johannesson K."/>
            <person name="Butlin R.K."/>
            <person name="Leder E.H."/>
        </authorList>
    </citation>
    <scope>NUCLEOTIDE SEQUENCE [LARGE SCALE GENOMIC DNA]</scope>
    <source>
        <strain evidence="3">Snail1</strain>
        <tissue evidence="3">Muscle</tissue>
    </source>
</reference>
<sequence>MSKLEVHQDQTANSTISIIVLVLGLVCGLILGLCIGLFIFRRRSRKEKEEEPSVFFSNPYYGDVRAPLNPPPTSDDFIDSTCCAGSTSYSQAPTPVKRPLCGPPLPKRGENIYNPNPTLKSQAADSYNDITAQKLLYAAGGSNPPEEGAVGNVYDEADLVDHHYDYSTGENFYETVDNVRLAIHQNALNEQQEEEERYVPFQFDSPAPEEEKN</sequence>
<dbReference type="AlphaFoldDB" id="A0AAN9AVM4"/>
<gene>
    <name evidence="3" type="ORF">V1264_007786</name>
</gene>
<evidence type="ECO:0000313" key="4">
    <source>
        <dbReference type="Proteomes" id="UP001374579"/>
    </source>
</evidence>
<feature type="transmembrane region" description="Helical" evidence="2">
    <location>
        <begin position="16"/>
        <end position="40"/>
    </location>
</feature>
<comment type="caution">
    <text evidence="3">The sequence shown here is derived from an EMBL/GenBank/DDBJ whole genome shotgun (WGS) entry which is preliminary data.</text>
</comment>